<proteinExistence type="predicted"/>
<sequence length="105" mass="12307">MDSQGVERTQWTTKSFRYEDYSNRRAFLRSYPLHRADEDGGNNDEATTTEVSRNRRKLMKKIILAILEWKGEKIIVFRRLKNKVQLYVITCLPVGFKVPTGLLSI</sequence>
<name>A0AAV3NMU6_LITER</name>
<reference evidence="1 2" key="1">
    <citation type="submission" date="2024-01" db="EMBL/GenBank/DDBJ databases">
        <title>The complete chloroplast genome sequence of Lithospermum erythrorhizon: insights into the phylogenetic relationship among Boraginaceae species and the maternal lineages of purple gromwells.</title>
        <authorList>
            <person name="Okada T."/>
            <person name="Watanabe K."/>
        </authorList>
    </citation>
    <scope>NUCLEOTIDE SEQUENCE [LARGE SCALE GENOMIC DNA]</scope>
</reference>
<evidence type="ECO:0000313" key="2">
    <source>
        <dbReference type="Proteomes" id="UP001454036"/>
    </source>
</evidence>
<gene>
    <name evidence="1" type="ORF">LIER_01644</name>
</gene>
<keyword evidence="2" id="KW-1185">Reference proteome</keyword>
<dbReference type="EMBL" id="BAABME010000164">
    <property type="protein sequence ID" value="GAA0140263.1"/>
    <property type="molecule type" value="Genomic_DNA"/>
</dbReference>
<dbReference type="Proteomes" id="UP001454036">
    <property type="component" value="Unassembled WGS sequence"/>
</dbReference>
<dbReference type="AlphaFoldDB" id="A0AAV3NMU6"/>
<organism evidence="1 2">
    <name type="scientific">Lithospermum erythrorhizon</name>
    <name type="common">Purple gromwell</name>
    <name type="synonym">Lithospermum officinale var. erythrorhizon</name>
    <dbReference type="NCBI Taxonomy" id="34254"/>
    <lineage>
        <taxon>Eukaryota</taxon>
        <taxon>Viridiplantae</taxon>
        <taxon>Streptophyta</taxon>
        <taxon>Embryophyta</taxon>
        <taxon>Tracheophyta</taxon>
        <taxon>Spermatophyta</taxon>
        <taxon>Magnoliopsida</taxon>
        <taxon>eudicotyledons</taxon>
        <taxon>Gunneridae</taxon>
        <taxon>Pentapetalae</taxon>
        <taxon>asterids</taxon>
        <taxon>lamiids</taxon>
        <taxon>Boraginales</taxon>
        <taxon>Boraginaceae</taxon>
        <taxon>Boraginoideae</taxon>
        <taxon>Lithospermeae</taxon>
        <taxon>Lithospermum</taxon>
    </lineage>
</organism>
<comment type="caution">
    <text evidence="1">The sequence shown here is derived from an EMBL/GenBank/DDBJ whole genome shotgun (WGS) entry which is preliminary data.</text>
</comment>
<evidence type="ECO:0000313" key="1">
    <source>
        <dbReference type="EMBL" id="GAA0140263.1"/>
    </source>
</evidence>
<accession>A0AAV3NMU6</accession>
<protein>
    <submittedName>
        <fullName evidence="1">Uncharacterized protein</fullName>
    </submittedName>
</protein>